<comment type="caution">
    <text evidence="1">The sequence shown here is derived from an EMBL/GenBank/DDBJ whole genome shotgun (WGS) entry which is preliminary data.</text>
</comment>
<dbReference type="EMBL" id="VSRR010114999">
    <property type="protein sequence ID" value="MPC98644.1"/>
    <property type="molecule type" value="Genomic_DNA"/>
</dbReference>
<gene>
    <name evidence="1" type="ORF">E2C01_094022</name>
</gene>
<proteinExistence type="predicted"/>
<evidence type="ECO:0000313" key="1">
    <source>
        <dbReference type="EMBL" id="MPC98644.1"/>
    </source>
</evidence>
<name>A0A5B7K204_PORTR</name>
<sequence>MDTEHLLPSEQNVKFLRSLKRSRASLLLSLGHRTDAYLMGDNHSYGQTVARGLRDAGTWWEGGVGT</sequence>
<dbReference type="Proteomes" id="UP000324222">
    <property type="component" value="Unassembled WGS sequence"/>
</dbReference>
<keyword evidence="2" id="KW-1185">Reference proteome</keyword>
<protein>
    <submittedName>
        <fullName evidence="1">Uncharacterized protein</fullName>
    </submittedName>
</protein>
<evidence type="ECO:0000313" key="2">
    <source>
        <dbReference type="Proteomes" id="UP000324222"/>
    </source>
</evidence>
<accession>A0A5B7K204</accession>
<organism evidence="1 2">
    <name type="scientific">Portunus trituberculatus</name>
    <name type="common">Swimming crab</name>
    <name type="synonym">Neptunus trituberculatus</name>
    <dbReference type="NCBI Taxonomy" id="210409"/>
    <lineage>
        <taxon>Eukaryota</taxon>
        <taxon>Metazoa</taxon>
        <taxon>Ecdysozoa</taxon>
        <taxon>Arthropoda</taxon>
        <taxon>Crustacea</taxon>
        <taxon>Multicrustacea</taxon>
        <taxon>Malacostraca</taxon>
        <taxon>Eumalacostraca</taxon>
        <taxon>Eucarida</taxon>
        <taxon>Decapoda</taxon>
        <taxon>Pleocyemata</taxon>
        <taxon>Brachyura</taxon>
        <taxon>Eubrachyura</taxon>
        <taxon>Portunoidea</taxon>
        <taxon>Portunidae</taxon>
        <taxon>Portuninae</taxon>
        <taxon>Portunus</taxon>
    </lineage>
</organism>
<reference evidence="1 2" key="1">
    <citation type="submission" date="2019-05" db="EMBL/GenBank/DDBJ databases">
        <title>Another draft genome of Portunus trituberculatus and its Hox gene families provides insights of decapod evolution.</title>
        <authorList>
            <person name="Jeong J.-H."/>
            <person name="Song I."/>
            <person name="Kim S."/>
            <person name="Choi T."/>
            <person name="Kim D."/>
            <person name="Ryu S."/>
            <person name="Kim W."/>
        </authorList>
    </citation>
    <scope>NUCLEOTIDE SEQUENCE [LARGE SCALE GENOMIC DNA]</scope>
    <source>
        <tissue evidence="1">Muscle</tissue>
    </source>
</reference>
<dbReference type="AlphaFoldDB" id="A0A5B7K204"/>